<evidence type="ECO:0000313" key="4">
    <source>
        <dbReference type="EMBL" id="OAM89766.1"/>
    </source>
</evidence>
<dbReference type="Pfam" id="PF01436">
    <property type="entry name" value="NHL"/>
    <property type="match status" value="4"/>
</dbReference>
<dbReference type="PROSITE" id="PS51125">
    <property type="entry name" value="NHL"/>
    <property type="match status" value="3"/>
</dbReference>
<reference evidence="4 5" key="1">
    <citation type="submission" date="2016-01" db="EMBL/GenBank/DDBJ databases">
        <title>High potential of lignocellulose degradation of a new Verrucomicrobia species.</title>
        <authorList>
            <person name="Wang Y."/>
            <person name="Shi Y."/>
            <person name="Qiu Z."/>
            <person name="Liu S."/>
            <person name="Yang H."/>
        </authorList>
    </citation>
    <scope>NUCLEOTIDE SEQUENCE [LARGE SCALE GENOMIC DNA]</scope>
    <source>
        <strain evidence="4 5">TSB47</strain>
    </source>
</reference>
<feature type="repeat" description="NHL" evidence="2">
    <location>
        <begin position="784"/>
        <end position="821"/>
    </location>
</feature>
<keyword evidence="1" id="KW-0677">Repeat</keyword>
<dbReference type="SUPFAM" id="SSF101898">
    <property type="entry name" value="NHL repeat"/>
    <property type="match status" value="1"/>
</dbReference>
<dbReference type="SUPFAM" id="SSF50939">
    <property type="entry name" value="Sialidases"/>
    <property type="match status" value="1"/>
</dbReference>
<dbReference type="Gene3D" id="2.120.10.30">
    <property type="entry name" value="TolB, C-terminal domain"/>
    <property type="match status" value="3"/>
</dbReference>
<dbReference type="EMBL" id="LRRQ01000076">
    <property type="protein sequence ID" value="OAM89766.1"/>
    <property type="molecule type" value="Genomic_DNA"/>
</dbReference>
<keyword evidence="5" id="KW-1185">Reference proteome</keyword>
<comment type="caution">
    <text evidence="4">The sequence shown here is derived from an EMBL/GenBank/DDBJ whole genome shotgun (WGS) entry which is preliminary data.</text>
</comment>
<name>A0A178IKW9_9BACT</name>
<dbReference type="Gene3D" id="2.120.10.10">
    <property type="match status" value="1"/>
</dbReference>
<dbReference type="InterPro" id="IPR001258">
    <property type="entry name" value="NHL_repeat"/>
</dbReference>
<dbReference type="PANTHER" id="PTHR46388">
    <property type="entry name" value="NHL REPEAT-CONTAINING PROTEIN 2"/>
    <property type="match status" value="1"/>
</dbReference>
<dbReference type="STRING" id="1184151.AW736_10560"/>
<organism evidence="4 5">
    <name type="scientific">Termitidicoccus mucosus</name>
    <dbReference type="NCBI Taxonomy" id="1184151"/>
    <lineage>
        <taxon>Bacteria</taxon>
        <taxon>Pseudomonadati</taxon>
        <taxon>Verrucomicrobiota</taxon>
        <taxon>Opitutia</taxon>
        <taxon>Opitutales</taxon>
        <taxon>Opitutaceae</taxon>
        <taxon>Termitidicoccus</taxon>
    </lineage>
</organism>
<dbReference type="InterPro" id="IPR036278">
    <property type="entry name" value="Sialidase_sf"/>
</dbReference>
<dbReference type="InterPro" id="IPR011042">
    <property type="entry name" value="6-blade_b-propeller_TolB-like"/>
</dbReference>
<dbReference type="OrthoDB" id="191215at2"/>
<feature type="chain" id="PRO_5008089011" evidence="3">
    <location>
        <begin position="18"/>
        <end position="1087"/>
    </location>
</feature>
<evidence type="ECO:0000313" key="5">
    <source>
        <dbReference type="Proteomes" id="UP000078486"/>
    </source>
</evidence>
<feature type="signal peptide" evidence="3">
    <location>
        <begin position="1"/>
        <end position="17"/>
    </location>
</feature>
<dbReference type="InterPro" id="IPR013783">
    <property type="entry name" value="Ig-like_fold"/>
</dbReference>
<keyword evidence="3" id="KW-0732">Signal</keyword>
<protein>
    <submittedName>
        <fullName evidence="4">Uncharacterized protein</fullName>
    </submittedName>
</protein>
<proteinExistence type="predicted"/>
<gene>
    <name evidence="4" type="ORF">AW736_10560</name>
</gene>
<sequence>MLILSAGLGALAGALSAVPMDSTTLTDFDFSVAQQTRMQTLIDNGTLDLQRVLTGPASGYRHMGWPVATRLPDGRTVVLIRHLRDHSAYASYPDNARRIIWSDDNMATWQPADVLDAPPPFGRNLDDTPTKYDYQGMQAISWAYASGTANPRLVAVTAQQDENDKTPRSRVYLSDDRGVTWREQPDALAAMPAAAVHSGPNMVRHPEFGLVVPFGQQTGSGTGRQNYLASSTDAGETWQIRTWLNSANSRSIEPALATWGPGHMVLIGRERTDAYGYDSASGKYYYTQHVYKHTPGAAFSDVTFTTARTNIAGNGKTPVAKGKSGYEAHDTPDVIYNPVTGRIEMIQSSRWGAGAENPLPSDPENPAEPVNALNLWSIDPVDLLAGGTTWRFDGNLVERQGIILGAVGLPKDNKDGYHPGGSIVDEAAGKQHIFIYVGVYTQYANAYRISRPLDTYAFRAACGLPALPAPAITGVAVSASTATITGINFTALKEVLIAGKTAAIVSSGITEIKATLPAGVTAATGDDVVVRTDHGITTGLTDLSHLPPAVSAIDYDLIWPGKSVSITGVNLGGVTKVFFGAIEVASFVSKTDTEIVVTVPEGVASGDISIQTAAGDTVPLPVSGAYTIAVKPHDLAPLIATQPVVTGLHPLDLVASATGAPPPSFKWQYRRGDSGDWADIGGSADYQGAGTAHLTLINTAGKNGWQYRYVATNNTEDVYSNAVTLQLLADILPAPAGITATSGTTGPNLYVADVQTHVIRKITQADGKAVVFAGQPGEPGSADGSGGTARFNAPRGIAITADGALVVADTGNSSVRLVTADGAVTTLSAVFNHPRGVAAHDLNGDIYVADTGNHLIKKITAGGAVSTVVGAGVPGFANGIGPAAQFRSPSGIAVDVAGNLYIADTGNHAIRYIDMTTGSVSLFAGQPGSAPGSSDGAKTTAAKFNSPEGVTVDADGRVFVADTGNSHIRSIYSGSVFHTVLPPAGFLNYAGFKDGLSGDVLFDRPASLVVAEDGLLYVADTGNAVIRRVDRGDEVATLPLEALTGNSDPSDNNNNSGGGGGGGAPGWWFAAALAALLAFRKLSSRRR</sequence>
<evidence type="ECO:0000256" key="2">
    <source>
        <dbReference type="PROSITE-ProRule" id="PRU00504"/>
    </source>
</evidence>
<feature type="repeat" description="NHL" evidence="2">
    <location>
        <begin position="885"/>
        <end position="916"/>
    </location>
</feature>
<dbReference type="Proteomes" id="UP000078486">
    <property type="component" value="Unassembled WGS sequence"/>
</dbReference>
<dbReference type="PANTHER" id="PTHR46388:SF2">
    <property type="entry name" value="NHL REPEAT-CONTAINING PROTEIN 2"/>
    <property type="match status" value="1"/>
</dbReference>
<dbReference type="AlphaFoldDB" id="A0A178IKW9"/>
<dbReference type="SUPFAM" id="SSF81296">
    <property type="entry name" value="E set domains"/>
    <property type="match status" value="1"/>
</dbReference>
<feature type="repeat" description="NHL" evidence="2">
    <location>
        <begin position="831"/>
        <end position="862"/>
    </location>
</feature>
<dbReference type="CDD" id="cd15482">
    <property type="entry name" value="Sialidase_non-viral"/>
    <property type="match status" value="1"/>
</dbReference>
<dbReference type="Gene3D" id="2.60.40.10">
    <property type="entry name" value="Immunoglobulins"/>
    <property type="match status" value="2"/>
</dbReference>
<evidence type="ECO:0000256" key="1">
    <source>
        <dbReference type="ARBA" id="ARBA00022737"/>
    </source>
</evidence>
<evidence type="ECO:0000256" key="3">
    <source>
        <dbReference type="SAM" id="SignalP"/>
    </source>
</evidence>
<accession>A0A178IKW9</accession>
<dbReference type="InterPro" id="IPR014756">
    <property type="entry name" value="Ig_E-set"/>
</dbReference>